<sequence length="175" mass="16842">MTTRCRTHAPAPTPTSGAAGTRRAARTAPALVAAVAAAVLAGCGTGGTSPAAAPADDPAAAPVVLEAPAADGPAAACAPVGEQTLAGADLAVEGVVVGEEDGVVVLDVTRDFLGGADEQVRVRQGDDEVPGELSAGRLEDGATYLVAAQGDQVLTCGATAASSPELLAVYEAAAG</sequence>
<evidence type="ECO:0000313" key="3">
    <source>
        <dbReference type="Proteomes" id="UP000276232"/>
    </source>
</evidence>
<evidence type="ECO:0000313" key="2">
    <source>
        <dbReference type="EMBL" id="ROP27258.1"/>
    </source>
</evidence>
<organism evidence="2 3">
    <name type="scientific">Pseudokineococcus lusitanus</name>
    <dbReference type="NCBI Taxonomy" id="763993"/>
    <lineage>
        <taxon>Bacteria</taxon>
        <taxon>Bacillati</taxon>
        <taxon>Actinomycetota</taxon>
        <taxon>Actinomycetes</taxon>
        <taxon>Kineosporiales</taxon>
        <taxon>Kineosporiaceae</taxon>
        <taxon>Pseudokineococcus</taxon>
    </lineage>
</organism>
<name>A0A3N1GAP9_9ACTN</name>
<keyword evidence="3" id="KW-1185">Reference proteome</keyword>
<dbReference type="InParanoid" id="A0A3N1GAP9"/>
<gene>
    <name evidence="2" type="ORF">EDC03_2783</name>
</gene>
<comment type="caution">
    <text evidence="2">The sequence shown here is derived from an EMBL/GenBank/DDBJ whole genome shotgun (WGS) entry which is preliminary data.</text>
</comment>
<dbReference type="EMBL" id="RJKN01000007">
    <property type="protein sequence ID" value="ROP27258.1"/>
    <property type="molecule type" value="Genomic_DNA"/>
</dbReference>
<dbReference type="AlphaFoldDB" id="A0A3N1GAP9"/>
<feature type="compositionally biased region" description="Low complexity" evidence="1">
    <location>
        <begin position="8"/>
        <end position="23"/>
    </location>
</feature>
<feature type="region of interest" description="Disordered" evidence="1">
    <location>
        <begin position="1"/>
        <end position="23"/>
    </location>
</feature>
<dbReference type="RefSeq" id="WP_123380840.1">
    <property type="nucleotide sequence ID" value="NZ_RJKN01000007.1"/>
</dbReference>
<dbReference type="Proteomes" id="UP000276232">
    <property type="component" value="Unassembled WGS sequence"/>
</dbReference>
<protein>
    <submittedName>
        <fullName evidence="2">Uncharacterized protein</fullName>
    </submittedName>
</protein>
<proteinExistence type="predicted"/>
<accession>A0A3N1GAP9</accession>
<reference evidence="2 3" key="1">
    <citation type="journal article" date="2015" name="Stand. Genomic Sci.">
        <title>Genomic Encyclopedia of Bacterial and Archaeal Type Strains, Phase III: the genomes of soil and plant-associated and newly described type strains.</title>
        <authorList>
            <person name="Whitman W.B."/>
            <person name="Woyke T."/>
            <person name="Klenk H.P."/>
            <person name="Zhou Y."/>
            <person name="Lilburn T.G."/>
            <person name="Beck B.J."/>
            <person name="De Vos P."/>
            <person name="Vandamme P."/>
            <person name="Eisen J.A."/>
            <person name="Garrity G."/>
            <person name="Hugenholtz P."/>
            <person name="Kyrpides N.C."/>
        </authorList>
    </citation>
    <scope>NUCLEOTIDE SEQUENCE [LARGE SCALE GENOMIC DNA]</scope>
    <source>
        <strain evidence="2 3">CECT 7306</strain>
    </source>
</reference>
<evidence type="ECO:0000256" key="1">
    <source>
        <dbReference type="SAM" id="MobiDB-lite"/>
    </source>
</evidence>
<dbReference type="OrthoDB" id="5117757at2"/>